<dbReference type="AlphaFoldDB" id="A0A4Q4KSV3"/>
<dbReference type="InterPro" id="IPR007372">
    <property type="entry name" value="Lipid/polyisoprenoid-bd_YceI"/>
</dbReference>
<dbReference type="SUPFAM" id="SSF101874">
    <property type="entry name" value="YceI-like"/>
    <property type="match status" value="1"/>
</dbReference>
<gene>
    <name evidence="2" type="ORF">ERX46_01990</name>
</gene>
<dbReference type="RefSeq" id="WP_130092156.1">
    <property type="nucleotide sequence ID" value="NZ_SETE01000001.1"/>
</dbReference>
<evidence type="ECO:0000313" key="2">
    <source>
        <dbReference type="EMBL" id="RYM35789.1"/>
    </source>
</evidence>
<dbReference type="OrthoDB" id="116832at2"/>
<dbReference type="Proteomes" id="UP000293952">
    <property type="component" value="Unassembled WGS sequence"/>
</dbReference>
<accession>A0A4Q4KSV3</accession>
<proteinExistence type="predicted"/>
<feature type="domain" description="Lipid/polyisoprenoid-binding YceI-like" evidence="1">
    <location>
        <begin position="37"/>
        <end position="176"/>
    </location>
</feature>
<evidence type="ECO:0000259" key="1">
    <source>
        <dbReference type="Pfam" id="PF04264"/>
    </source>
</evidence>
<sequence>MKKVTLITALLCFSFGIFGQKHITRTGTIQFFSETDIENIEAINNQVSSVIDAENGEIAFSLLMKAFTFEKALMQEHFNEKYVESEKFPKAKFKGKIINFSSAELSENPKEYTIKGSLTIHGVTKEIEEKISLSKTNSNHIIGTSTFIAIPEDYEIKIPSIVRGNISKTIEIKVKMDYEKMD</sequence>
<organism evidence="2 3">
    <name type="scientific">Brumimicrobium glaciale</name>
    <dbReference type="NCBI Taxonomy" id="200475"/>
    <lineage>
        <taxon>Bacteria</taxon>
        <taxon>Pseudomonadati</taxon>
        <taxon>Bacteroidota</taxon>
        <taxon>Flavobacteriia</taxon>
        <taxon>Flavobacteriales</taxon>
        <taxon>Crocinitomicaceae</taxon>
        <taxon>Brumimicrobium</taxon>
    </lineage>
</organism>
<reference evidence="2 3" key="1">
    <citation type="submission" date="2019-02" db="EMBL/GenBank/DDBJ databases">
        <title>Genome sequence of the sea-ice species Brumimicrobium glaciale.</title>
        <authorList>
            <person name="Bowman J.P."/>
        </authorList>
    </citation>
    <scope>NUCLEOTIDE SEQUENCE [LARGE SCALE GENOMIC DNA]</scope>
    <source>
        <strain evidence="2 3">IC156</strain>
    </source>
</reference>
<dbReference type="EMBL" id="SETE01000001">
    <property type="protein sequence ID" value="RYM35789.1"/>
    <property type="molecule type" value="Genomic_DNA"/>
</dbReference>
<evidence type="ECO:0000313" key="3">
    <source>
        <dbReference type="Proteomes" id="UP000293952"/>
    </source>
</evidence>
<protein>
    <submittedName>
        <fullName evidence="2">YceI family protein</fullName>
    </submittedName>
</protein>
<dbReference type="InterPro" id="IPR036761">
    <property type="entry name" value="TTHA0802/YceI-like_sf"/>
</dbReference>
<comment type="caution">
    <text evidence="2">The sequence shown here is derived from an EMBL/GenBank/DDBJ whole genome shotgun (WGS) entry which is preliminary data.</text>
</comment>
<keyword evidence="3" id="KW-1185">Reference proteome</keyword>
<dbReference type="Gene3D" id="2.40.128.110">
    <property type="entry name" value="Lipid/polyisoprenoid-binding, YceI-like"/>
    <property type="match status" value="1"/>
</dbReference>
<name>A0A4Q4KSV3_9FLAO</name>
<dbReference type="Pfam" id="PF04264">
    <property type="entry name" value="YceI"/>
    <property type="match status" value="1"/>
</dbReference>